<dbReference type="EMBL" id="UOET01000344">
    <property type="protein sequence ID" value="VAW29279.1"/>
    <property type="molecule type" value="Genomic_DNA"/>
</dbReference>
<evidence type="ECO:0000256" key="1">
    <source>
        <dbReference type="SAM" id="Coils"/>
    </source>
</evidence>
<evidence type="ECO:0000313" key="4">
    <source>
        <dbReference type="EMBL" id="VAW29279.1"/>
    </source>
</evidence>
<feature type="transmembrane region" description="Helical" evidence="2">
    <location>
        <begin position="213"/>
        <end position="231"/>
    </location>
</feature>
<keyword evidence="1" id="KW-0175">Coiled coil</keyword>
<dbReference type="SUPFAM" id="SSF48334">
    <property type="entry name" value="DNA repair protein MutS, domain III"/>
    <property type="match status" value="1"/>
</dbReference>
<feature type="domain" description="DNA mismatch repair protein MutS core" evidence="3">
    <location>
        <begin position="128"/>
        <end position="182"/>
    </location>
</feature>
<dbReference type="GO" id="GO:0005524">
    <property type="term" value="F:ATP binding"/>
    <property type="evidence" value="ECO:0007669"/>
    <property type="project" value="InterPro"/>
</dbReference>
<dbReference type="Gene3D" id="1.10.1420.10">
    <property type="match status" value="1"/>
</dbReference>
<feature type="transmembrane region" description="Helical" evidence="2">
    <location>
        <begin position="237"/>
        <end position="254"/>
    </location>
</feature>
<feature type="coiled-coil region" evidence="1">
    <location>
        <begin position="7"/>
        <end position="34"/>
    </location>
</feature>
<feature type="non-terminal residue" evidence="4">
    <location>
        <position position="269"/>
    </location>
</feature>
<organism evidence="4">
    <name type="scientific">hydrothermal vent metagenome</name>
    <dbReference type="NCBI Taxonomy" id="652676"/>
    <lineage>
        <taxon>unclassified sequences</taxon>
        <taxon>metagenomes</taxon>
        <taxon>ecological metagenomes</taxon>
    </lineage>
</organism>
<dbReference type="InterPro" id="IPR036187">
    <property type="entry name" value="DNA_mismatch_repair_MutS_sf"/>
</dbReference>
<name>A0A3B0UXA8_9ZZZZ</name>
<accession>A0A3B0UXA8</accession>
<evidence type="ECO:0000256" key="2">
    <source>
        <dbReference type="SAM" id="Phobius"/>
    </source>
</evidence>
<protein>
    <recommendedName>
        <fullName evidence="3">DNA mismatch repair protein MutS core domain-containing protein</fullName>
    </recommendedName>
</protein>
<gene>
    <name evidence="4" type="ORF">MNBD_BACTEROID07-692</name>
</gene>
<keyword evidence="2" id="KW-0472">Membrane</keyword>
<keyword evidence="2" id="KW-0812">Transmembrane</keyword>
<proteinExistence type="predicted"/>
<keyword evidence="2" id="KW-1133">Transmembrane helix</keyword>
<dbReference type="GO" id="GO:0030983">
    <property type="term" value="F:mismatched DNA binding"/>
    <property type="evidence" value="ECO:0007669"/>
    <property type="project" value="InterPro"/>
</dbReference>
<sequence length="269" mass="30937">MAEQHPKQFFEEQVQRYSQQLSQIKKNIRQVAALRISVFLITILGIYLTAGHSLSGLLVIAIAGFSLFGFFVFRHIRLFRQKKWTEKLLQINENELYLLKRDTSHQPDGQEFLETEHPFAADLDIFGKRSLFQLLDRSATHIGRKHLVFMLLSPFRKKEQIKERQEAVAELSGIPHWRQAFQALGNTVEKDKNKAAGLLVWAKTTETVFNKPVYKILLIITPLLGFTLLVLDILGVLPFAGFLTFLLLPLFVLGPKLTQINKVYEHLSK</sequence>
<dbReference type="AlphaFoldDB" id="A0A3B0UXA8"/>
<dbReference type="GO" id="GO:0006298">
    <property type="term" value="P:mismatch repair"/>
    <property type="evidence" value="ECO:0007669"/>
    <property type="project" value="InterPro"/>
</dbReference>
<feature type="transmembrane region" description="Helical" evidence="2">
    <location>
        <begin position="32"/>
        <end position="50"/>
    </location>
</feature>
<feature type="transmembrane region" description="Helical" evidence="2">
    <location>
        <begin position="56"/>
        <end position="73"/>
    </location>
</feature>
<reference evidence="4" key="1">
    <citation type="submission" date="2018-06" db="EMBL/GenBank/DDBJ databases">
        <authorList>
            <person name="Zhirakovskaya E."/>
        </authorList>
    </citation>
    <scope>NUCLEOTIDE SEQUENCE</scope>
</reference>
<dbReference type="Pfam" id="PF05192">
    <property type="entry name" value="MutS_III"/>
    <property type="match status" value="1"/>
</dbReference>
<dbReference type="InterPro" id="IPR007696">
    <property type="entry name" value="DNA_mismatch_repair_MutS_core"/>
</dbReference>
<evidence type="ECO:0000259" key="3">
    <source>
        <dbReference type="Pfam" id="PF05192"/>
    </source>
</evidence>